<dbReference type="PROSITE" id="PS51183">
    <property type="entry name" value="JMJN"/>
    <property type="match status" value="1"/>
</dbReference>
<sequence>MQSPMRAKLRPRVPNNPRPKRKLRPLPPEPPPKRRARPRMRSSLSGLCENQGAKRLAGELAWMAQVPEAPTYHPSEAEFEDPLAYIAKIEPEAERFGICKIVPPRSMLVGRSSALEGGKFGFSVRQQKLRDHRWQNFGHNDILYEAPRTYSLREFMESANDSTMNLLGTSQRPPESLVEALYWMERERTAGREMYVDYGNDVEGTAFHAKAKENLDATRWNLRSLGKDKSSVLRHIQGDFPGITSPMLYVGSLFASFYWHVEDHFLHSINFAHCGATKTWYGVAGCQAKAFEEAVFGTVYADSIRNLVEGGASPKEARRAARTSLLRKTTMVSPKLLRERGVGVVRISQGPGDFVVTFPRAYHAGFSHGFNCGEAVNFGLPNWFPMGQEATNLYSRLGCGHIIAHEEMLCKEAGTVLQALSTRRDASAYSSEMAVLVELNTLLTQLRRDRKNLTGMGSQFKCVSQPCTEPCAECGRHTFLTVCLVPDPEGGDMRAECLECAVRGRHGGPATVVKVYKELEQFQNRVNSALRDAEAHRC</sequence>
<dbReference type="GO" id="GO:0010468">
    <property type="term" value="P:regulation of gene expression"/>
    <property type="evidence" value="ECO:0007669"/>
    <property type="project" value="TreeGrafter"/>
</dbReference>
<proteinExistence type="predicted"/>
<keyword evidence="7" id="KW-1185">Reference proteome</keyword>
<feature type="domain" description="JmjN" evidence="4">
    <location>
        <begin position="69"/>
        <end position="110"/>
    </location>
</feature>
<dbReference type="PANTHER" id="PTHR10694">
    <property type="entry name" value="LYSINE-SPECIFIC DEMETHYLASE"/>
    <property type="match status" value="1"/>
</dbReference>
<dbReference type="SUPFAM" id="SSF51197">
    <property type="entry name" value="Clavaminate synthase-like"/>
    <property type="match status" value="1"/>
</dbReference>
<dbReference type="AlphaFoldDB" id="A0A8S1JD90"/>
<evidence type="ECO:0000256" key="2">
    <source>
        <dbReference type="ARBA" id="ARBA00023004"/>
    </source>
</evidence>
<dbReference type="Gene3D" id="2.60.120.650">
    <property type="entry name" value="Cupin"/>
    <property type="match status" value="1"/>
</dbReference>
<dbReference type="GO" id="GO:0141052">
    <property type="term" value="F:histone H3 demethylase activity"/>
    <property type="evidence" value="ECO:0007669"/>
    <property type="project" value="UniProtKB-ARBA"/>
</dbReference>
<gene>
    <name evidence="6" type="ORF">OSTQU699_LOCUS9203</name>
</gene>
<dbReference type="InterPro" id="IPR003349">
    <property type="entry name" value="JmjN"/>
</dbReference>
<dbReference type="GO" id="GO:0046872">
    <property type="term" value="F:metal ion binding"/>
    <property type="evidence" value="ECO:0007669"/>
    <property type="project" value="UniProtKB-KW"/>
</dbReference>
<evidence type="ECO:0000259" key="4">
    <source>
        <dbReference type="PROSITE" id="PS51183"/>
    </source>
</evidence>
<dbReference type="GO" id="GO:0005634">
    <property type="term" value="C:nucleus"/>
    <property type="evidence" value="ECO:0007669"/>
    <property type="project" value="TreeGrafter"/>
</dbReference>
<name>A0A8S1JD90_9CHLO</name>
<feature type="region of interest" description="Disordered" evidence="3">
    <location>
        <begin position="1"/>
        <end position="47"/>
    </location>
</feature>
<accession>A0A8S1JD90</accession>
<keyword evidence="2" id="KW-0408">Iron</keyword>
<keyword evidence="1" id="KW-0479">Metal-binding</keyword>
<dbReference type="SMART" id="SM00558">
    <property type="entry name" value="JmjC"/>
    <property type="match status" value="1"/>
</dbReference>
<evidence type="ECO:0000313" key="6">
    <source>
        <dbReference type="EMBL" id="CAD7703846.1"/>
    </source>
</evidence>
<protein>
    <submittedName>
        <fullName evidence="6">Uncharacterized protein</fullName>
    </submittedName>
</protein>
<dbReference type="Pfam" id="PF02375">
    <property type="entry name" value="JmjN"/>
    <property type="match status" value="1"/>
</dbReference>
<dbReference type="SMART" id="SM00545">
    <property type="entry name" value="JmjN"/>
    <property type="match status" value="1"/>
</dbReference>
<feature type="domain" description="JmjC" evidence="5">
    <location>
        <begin position="214"/>
        <end position="395"/>
    </location>
</feature>
<reference evidence="6" key="1">
    <citation type="submission" date="2020-12" db="EMBL/GenBank/DDBJ databases">
        <authorList>
            <person name="Iha C."/>
        </authorList>
    </citation>
    <scope>NUCLEOTIDE SEQUENCE</scope>
</reference>
<dbReference type="Pfam" id="PF02373">
    <property type="entry name" value="JmjC"/>
    <property type="match status" value="1"/>
</dbReference>
<dbReference type="PANTHER" id="PTHR10694:SF33">
    <property type="entry name" value="LYSINE-SPECIFIC DEMETHYLASE 5"/>
    <property type="match status" value="1"/>
</dbReference>
<comment type="caution">
    <text evidence="6">The sequence shown here is derived from an EMBL/GenBank/DDBJ whole genome shotgun (WGS) entry which is preliminary data.</text>
</comment>
<evidence type="ECO:0000313" key="7">
    <source>
        <dbReference type="Proteomes" id="UP000708148"/>
    </source>
</evidence>
<dbReference type="InterPro" id="IPR003347">
    <property type="entry name" value="JmjC_dom"/>
</dbReference>
<evidence type="ECO:0000256" key="1">
    <source>
        <dbReference type="ARBA" id="ARBA00022723"/>
    </source>
</evidence>
<dbReference type="OrthoDB" id="1678912at2759"/>
<evidence type="ECO:0000259" key="5">
    <source>
        <dbReference type="PROSITE" id="PS51184"/>
    </source>
</evidence>
<dbReference type="PROSITE" id="PS51184">
    <property type="entry name" value="JMJC"/>
    <property type="match status" value="1"/>
</dbReference>
<evidence type="ECO:0000256" key="3">
    <source>
        <dbReference type="SAM" id="MobiDB-lite"/>
    </source>
</evidence>
<organism evidence="6 7">
    <name type="scientific">Ostreobium quekettii</name>
    <dbReference type="NCBI Taxonomy" id="121088"/>
    <lineage>
        <taxon>Eukaryota</taxon>
        <taxon>Viridiplantae</taxon>
        <taxon>Chlorophyta</taxon>
        <taxon>core chlorophytes</taxon>
        <taxon>Ulvophyceae</taxon>
        <taxon>TCBD clade</taxon>
        <taxon>Bryopsidales</taxon>
        <taxon>Ostreobineae</taxon>
        <taxon>Ostreobiaceae</taxon>
        <taxon>Ostreobium</taxon>
    </lineage>
</organism>
<dbReference type="GO" id="GO:0000785">
    <property type="term" value="C:chromatin"/>
    <property type="evidence" value="ECO:0007669"/>
    <property type="project" value="TreeGrafter"/>
</dbReference>
<dbReference type="Proteomes" id="UP000708148">
    <property type="component" value="Unassembled WGS sequence"/>
</dbReference>
<dbReference type="EMBL" id="CAJHUC010002454">
    <property type="protein sequence ID" value="CAD7703846.1"/>
    <property type="molecule type" value="Genomic_DNA"/>
</dbReference>